<dbReference type="AlphaFoldDB" id="I2G5I7"/>
<proteinExistence type="predicted"/>
<dbReference type="OrthoDB" id="2556339at2759"/>
<protein>
    <submittedName>
        <fullName evidence="2">Conserved uncharacterized protein</fullName>
    </submittedName>
</protein>
<keyword evidence="3" id="KW-1185">Reference proteome</keyword>
<feature type="region of interest" description="Disordered" evidence="1">
    <location>
        <begin position="15"/>
        <end position="47"/>
    </location>
</feature>
<gene>
    <name evidence="2" type="ORF">UHOR_01866</name>
</gene>
<accession>I2G5I7</accession>
<evidence type="ECO:0000256" key="1">
    <source>
        <dbReference type="SAM" id="MobiDB-lite"/>
    </source>
</evidence>
<evidence type="ECO:0000313" key="2">
    <source>
        <dbReference type="EMBL" id="CCF54430.1"/>
    </source>
</evidence>
<name>I2G5I7_USTHO</name>
<dbReference type="EMBL" id="CAGI01000192">
    <property type="protein sequence ID" value="CCF54430.1"/>
    <property type="molecule type" value="Genomic_DNA"/>
</dbReference>
<dbReference type="HOGENOM" id="CLU_774327_0_0_1"/>
<sequence length="358" mass="41275">MRLRPRNCQLRRQTRMFGRSGSSPPFADLSREAQASTSSDVRADPDQSKEKAIVGLEALCSSSPKLVLLRWQSRSPKGFRRAQRVRSLLTYSVRPEFLQNRPEGGYLGAWHVGSADQEGFRSLFLHGFCPSDVQDFDVVAQPPRTNTERYRVWLNRRKHWNRESFFRLKFERIETQYGESERESLSQALSVAERTPEIDTLLSTGQLAPVLSGRQYIAGLHLYAYQVSPDIVGFLQKWKPVVGQRPNTLSLIPLTKDQIDNLSVDMSPTLLRRRLVKIIRHPDGERLMFQHDLSHTQMYQHTRPVLTVWKLGPFIQGKRLLIANGFYDMTGEKWNRMTPGTIPGLLYSFFSYSTFTVR</sequence>
<evidence type="ECO:0000313" key="3">
    <source>
        <dbReference type="Proteomes" id="UP000006174"/>
    </source>
</evidence>
<comment type="caution">
    <text evidence="2">The sequence shown here is derived from an EMBL/GenBank/DDBJ whole genome shotgun (WGS) entry which is preliminary data.</text>
</comment>
<dbReference type="Proteomes" id="UP000006174">
    <property type="component" value="Unassembled WGS sequence"/>
</dbReference>
<organism evidence="2 3">
    <name type="scientific">Ustilago hordei</name>
    <name type="common">Barley covered smut fungus</name>
    <dbReference type="NCBI Taxonomy" id="120017"/>
    <lineage>
        <taxon>Eukaryota</taxon>
        <taxon>Fungi</taxon>
        <taxon>Dikarya</taxon>
        <taxon>Basidiomycota</taxon>
        <taxon>Ustilaginomycotina</taxon>
        <taxon>Ustilaginomycetes</taxon>
        <taxon>Ustilaginales</taxon>
        <taxon>Ustilaginaceae</taxon>
        <taxon>Ustilago</taxon>
    </lineage>
</organism>
<reference evidence="2 3" key="1">
    <citation type="journal article" date="2012" name="Plant Cell">
        <title>Genome comparison of barley and maize smut fungi reveals targeted loss of RNA silencing components and species-specific presence of transposable elements.</title>
        <authorList>
            <person name="Laurie J.D."/>
            <person name="Ali S."/>
            <person name="Linning R."/>
            <person name="Mannhaupt G."/>
            <person name="Wong P."/>
            <person name="Gueldener U."/>
            <person name="Muensterkoetter M."/>
            <person name="Moore R."/>
            <person name="Kahmann R."/>
            <person name="Bakkeren G."/>
            <person name="Schirawski J."/>
        </authorList>
    </citation>
    <scope>NUCLEOTIDE SEQUENCE [LARGE SCALE GENOMIC DNA]</scope>
    <source>
        <strain evidence="3">Uh4875-4</strain>
    </source>
</reference>